<feature type="region of interest" description="Disordered" evidence="1">
    <location>
        <begin position="69"/>
        <end position="104"/>
    </location>
</feature>
<dbReference type="Proteomes" id="UP001158576">
    <property type="component" value="Chromosome 2"/>
</dbReference>
<name>A0ABN7T125_OIKDI</name>
<sequence length="151" mass="17831">MSSTSKVSPTLFDEENDFSENVQNLEERYLKNEEENHKRCLENLEQQIRLLGEENLNLRTTLFDLKEAQKRKKAEMEEERGRKKNRNSERYSAPVITSRPPGDRCYGCNQTLPEDKAIQEMLLNTQGFIRPQEPVAFRKPKAKKEKRRTML</sequence>
<evidence type="ECO:0000256" key="1">
    <source>
        <dbReference type="SAM" id="MobiDB-lite"/>
    </source>
</evidence>
<proteinExistence type="predicted"/>
<protein>
    <submittedName>
        <fullName evidence="2">Oidioi.mRNA.OKI2018_I69.chr2.g5845.t1.cds</fullName>
    </submittedName>
</protein>
<evidence type="ECO:0000313" key="3">
    <source>
        <dbReference type="Proteomes" id="UP001158576"/>
    </source>
</evidence>
<dbReference type="EMBL" id="OU015567">
    <property type="protein sequence ID" value="CAG5111545.1"/>
    <property type="molecule type" value="Genomic_DNA"/>
</dbReference>
<evidence type="ECO:0000313" key="2">
    <source>
        <dbReference type="EMBL" id="CAG5111545.1"/>
    </source>
</evidence>
<organism evidence="2 3">
    <name type="scientific">Oikopleura dioica</name>
    <name type="common">Tunicate</name>
    <dbReference type="NCBI Taxonomy" id="34765"/>
    <lineage>
        <taxon>Eukaryota</taxon>
        <taxon>Metazoa</taxon>
        <taxon>Chordata</taxon>
        <taxon>Tunicata</taxon>
        <taxon>Appendicularia</taxon>
        <taxon>Copelata</taxon>
        <taxon>Oikopleuridae</taxon>
        <taxon>Oikopleura</taxon>
    </lineage>
</organism>
<reference evidence="2 3" key="1">
    <citation type="submission" date="2021-04" db="EMBL/GenBank/DDBJ databases">
        <authorList>
            <person name="Bliznina A."/>
        </authorList>
    </citation>
    <scope>NUCLEOTIDE SEQUENCE [LARGE SCALE GENOMIC DNA]</scope>
</reference>
<gene>
    <name evidence="2" type="ORF">OKIOD_LOCUS14610</name>
</gene>
<accession>A0ABN7T125</accession>
<keyword evidence="3" id="KW-1185">Reference proteome</keyword>